<comment type="caution">
    <text evidence="1">The sequence shown here is derived from an EMBL/GenBank/DDBJ whole genome shotgun (WGS) entry which is preliminary data.</text>
</comment>
<name>A0ABT3EE82_9FLAO</name>
<dbReference type="Proteomes" id="UP001165677">
    <property type="component" value="Unassembled WGS sequence"/>
</dbReference>
<evidence type="ECO:0008006" key="3">
    <source>
        <dbReference type="Google" id="ProtNLM"/>
    </source>
</evidence>
<proteinExistence type="predicted"/>
<dbReference type="EMBL" id="JAPCIO010000001">
    <property type="protein sequence ID" value="MCW1146878.1"/>
    <property type="molecule type" value="Genomic_DNA"/>
</dbReference>
<dbReference type="PROSITE" id="PS51257">
    <property type="entry name" value="PROKAR_LIPOPROTEIN"/>
    <property type="match status" value="1"/>
</dbReference>
<keyword evidence="2" id="KW-1185">Reference proteome</keyword>
<sequence>MKKTLSILTIVLFLFSCTEKEKTYEELEAEVLCDVLPEIAKYELNQNQNMFLPPPLETDSLKFSKEEIQQLNKKRDEDWITFKSKLKQNIEIAIKKIDEFKKYKYAVIDTLLSVNKPFNEDFKYEYDSLPERKLSKNEFEKSKLDVTLVSYKYTFEGGVRDNEHLPLSGLSRVLIHKNGKAYFQCNKMYYHYNVFCNFSQKENKWKIEKIIKE</sequence>
<evidence type="ECO:0000313" key="1">
    <source>
        <dbReference type="EMBL" id="MCW1146878.1"/>
    </source>
</evidence>
<reference evidence="1" key="1">
    <citation type="submission" date="2022-10" db="EMBL/GenBank/DDBJ databases">
        <title>Flavobacterium sp. nov., a bacterium isolated from lake sediment.</title>
        <authorList>
            <person name="Qu J.-H."/>
        </authorList>
    </citation>
    <scope>NUCLEOTIDE SEQUENCE</scope>
    <source>
        <strain evidence="1">TH16-21</strain>
    </source>
</reference>
<organism evidence="1 2">
    <name type="scientific">Flavobacterium lacisediminis</name>
    <dbReference type="NCBI Taxonomy" id="2989705"/>
    <lineage>
        <taxon>Bacteria</taxon>
        <taxon>Pseudomonadati</taxon>
        <taxon>Bacteroidota</taxon>
        <taxon>Flavobacteriia</taxon>
        <taxon>Flavobacteriales</taxon>
        <taxon>Flavobacteriaceae</taxon>
        <taxon>Flavobacterium</taxon>
    </lineage>
</organism>
<gene>
    <name evidence="1" type="ORF">OJ995_01415</name>
</gene>
<evidence type="ECO:0000313" key="2">
    <source>
        <dbReference type="Proteomes" id="UP001165677"/>
    </source>
</evidence>
<dbReference type="RefSeq" id="WP_264367804.1">
    <property type="nucleotide sequence ID" value="NZ_JAPCIO010000001.1"/>
</dbReference>
<accession>A0ABT3EE82</accession>
<protein>
    <recommendedName>
        <fullName evidence="3">Lipoprotein</fullName>
    </recommendedName>
</protein>